<dbReference type="Gene3D" id="3.40.50.12500">
    <property type="match status" value="1"/>
</dbReference>
<dbReference type="InterPro" id="IPR026286">
    <property type="entry name" value="MaiA/AMDase"/>
</dbReference>
<dbReference type="Pfam" id="PF17645">
    <property type="entry name" value="Amdase"/>
    <property type="match status" value="1"/>
</dbReference>
<accession>A0AAI8VAE0</accession>
<reference evidence="1" key="1">
    <citation type="submission" date="2023-10" db="EMBL/GenBank/DDBJ databases">
        <authorList>
            <person name="Hackl T."/>
        </authorList>
    </citation>
    <scope>NUCLEOTIDE SEQUENCE</scope>
</reference>
<evidence type="ECO:0000313" key="1">
    <source>
        <dbReference type="EMBL" id="CAJ2501290.1"/>
    </source>
</evidence>
<protein>
    <submittedName>
        <fullName evidence="1">Uu.00g041430.m01.CDS01</fullName>
    </submittedName>
</protein>
<dbReference type="Proteomes" id="UP001295740">
    <property type="component" value="Unassembled WGS sequence"/>
</dbReference>
<gene>
    <name evidence="1" type="ORF">KHLLAP_LOCUS1758</name>
</gene>
<organism evidence="1 2">
    <name type="scientific">Anthostomella pinea</name>
    <dbReference type="NCBI Taxonomy" id="933095"/>
    <lineage>
        <taxon>Eukaryota</taxon>
        <taxon>Fungi</taxon>
        <taxon>Dikarya</taxon>
        <taxon>Ascomycota</taxon>
        <taxon>Pezizomycotina</taxon>
        <taxon>Sordariomycetes</taxon>
        <taxon>Xylariomycetidae</taxon>
        <taxon>Xylariales</taxon>
        <taxon>Xylariaceae</taxon>
        <taxon>Anthostomella</taxon>
    </lineage>
</organism>
<dbReference type="PIRSF" id="PIRSF015736">
    <property type="entry name" value="MI"/>
    <property type="match status" value="1"/>
</dbReference>
<dbReference type="PANTHER" id="PTHR40267:SF1">
    <property type="entry name" value="BLR3294 PROTEIN"/>
    <property type="match status" value="1"/>
</dbReference>
<name>A0AAI8VAE0_9PEZI</name>
<dbReference type="InterPro" id="IPR053714">
    <property type="entry name" value="Iso_Racemase_Enz_sf"/>
</dbReference>
<dbReference type="EMBL" id="CAUWAG010000003">
    <property type="protein sequence ID" value="CAJ2501290.1"/>
    <property type="molecule type" value="Genomic_DNA"/>
</dbReference>
<sequence length="256" mass="26948">MAPTAVQAPVSYVSPRARFGLIVPATNTVVEAEFARMLVPGVSWHSGRIAIANPSLKDDATMVAFLESLRTTIGDAVRSVGMCLPTYLVMGMSAETFWGGLSGAAEFERFMASTSGGLGVTTGALAARAALDAYGARRIGIITPYQAVGDAQVVDFFTAVGYDVHMIHGLRCETATAIAEVAPETIKEAFRRVDALGVDALMQAGTNLPAAVAAAEIERELGKPVIAINTATVWHAYRTNGIMDKVTGFGSLLEEH</sequence>
<proteinExistence type="predicted"/>
<dbReference type="PANTHER" id="PTHR40267">
    <property type="entry name" value="BLR3294 PROTEIN"/>
    <property type="match status" value="1"/>
</dbReference>
<dbReference type="AlphaFoldDB" id="A0AAI8VAE0"/>
<keyword evidence="2" id="KW-1185">Reference proteome</keyword>
<evidence type="ECO:0000313" key="2">
    <source>
        <dbReference type="Proteomes" id="UP001295740"/>
    </source>
</evidence>
<comment type="caution">
    <text evidence="1">The sequence shown here is derived from an EMBL/GenBank/DDBJ whole genome shotgun (WGS) entry which is preliminary data.</text>
</comment>